<evidence type="ECO:0000313" key="2">
    <source>
        <dbReference type="Proteomes" id="UP000827976"/>
    </source>
</evidence>
<dbReference type="EMBL" id="CM037017">
    <property type="protein sequence ID" value="KAH7676617.1"/>
    <property type="molecule type" value="Genomic_DNA"/>
</dbReference>
<keyword evidence="2" id="KW-1185">Reference proteome</keyword>
<proteinExistence type="predicted"/>
<evidence type="ECO:0000313" key="1">
    <source>
        <dbReference type="EMBL" id="KAH7676617.1"/>
    </source>
</evidence>
<organism evidence="1 2">
    <name type="scientific">Dioscorea alata</name>
    <name type="common">Purple yam</name>
    <dbReference type="NCBI Taxonomy" id="55571"/>
    <lineage>
        <taxon>Eukaryota</taxon>
        <taxon>Viridiplantae</taxon>
        <taxon>Streptophyta</taxon>
        <taxon>Embryophyta</taxon>
        <taxon>Tracheophyta</taxon>
        <taxon>Spermatophyta</taxon>
        <taxon>Magnoliopsida</taxon>
        <taxon>Liliopsida</taxon>
        <taxon>Dioscoreales</taxon>
        <taxon>Dioscoreaceae</taxon>
        <taxon>Dioscorea</taxon>
    </lineage>
</organism>
<gene>
    <name evidence="1" type="ORF">IHE45_07G029200</name>
</gene>
<protein>
    <submittedName>
        <fullName evidence="1">WD40-repeat-containing domain-containing protein</fullName>
    </submittedName>
</protein>
<name>A0ACB7VPU4_DIOAL</name>
<comment type="caution">
    <text evidence="1">The sequence shown here is derived from an EMBL/GenBank/DDBJ whole genome shotgun (WGS) entry which is preliminary data.</text>
</comment>
<sequence>MASVSNPQPSPTPLHLHQKLDLESIHKLITLVDHHIVNFLSDSVARKSLQLKCSAKLSIENHNYFEFSEHSVLSNLYWGVENIEIAIQSECLDEKNHRLVESEKMLQIPALLEENGSTAGVSNQYIICCSYFYLSLVRKLRGDQWQMTIHFLQCFLVSAQWVRTELELDSWEALFGSTTYRGNAEAIDEAARLQARRYKDWLMYYQVVSYGELPESSRNFMITGNSESVKGTLNQSVSHDAKMLYKLELQEYIKRESFTEMEDGRDLMKNFNGSHHLDVKEAFDMRRLQEMLEDSQSDTSGSFYSNIDSTEATDSEEQLQNEGSPAEVMSANSDVFAPKLDDRDSLDQSSSVDYSAKCMAEMSTYLNNHEVNEVNACLLPSRKSQSSLDKLCLPMLSLRDVESHHFSKCNFEDWVPSARSPTREIRCFSNFPSKFLKKCSIPEFVQRGNFTKKRLNLSNSDKDWSEESSNYEKDTSIQLLGRFEKAVEMLCFSEGRGKSEDAGLEVLAVWEMLNNKSEVNYTSLKHVILHQLLEIISASKRENLIRASVSTLLYLISEDKTIIEEIRKKDQHLRDFACALKKNIPEAVILINLLHPSPSEIKSLELLPQLVDVACNLNNQKECSAFLPLTPTSASIAIIEILVTSFDYVTNNMHLALISSPRIVAKLVNVAMNKNLEEVVALAGILVKCMRTSGNCRKYLSQVPALDPFLHLLGVNEKRGKFAALEYFHEILHMPRSSAIQLLQQIQQHEMIKITQVLITCIKQDKIEHQLLAANLLLQLDMLGQSSRKSEFKEEAMEVLLKAVASEENSSAQALAASILSNLGGTHAWTGEPYTAAWLVRKAGLTSVNQRNMIRSVDWLDPCLQDSELDAWNGKVARGVIKIGNSVFNTLAKGIKSKTRSVSHDCLITIAWLGSEMAVNGPSSIRYSACEILLNKVAHFLHPGSELDERVLACLCVYNYTFGKGKQKLMNFSEGSRESLRRLSGITWMAEELLKVTDFFLPTKSRVSCVHTQILEIGNVSNIASTALIFYKGLLCAGYSDGTIKAWDIKGQRATLVCEIKEHKKPVTCFALFEQGDRLLTGSSDKTVRVWQLVQKKFECIEVMEMKESVLKVDTMGEKILIITQRSGLKVRYLSKNIQTFCKNKHLKCLTVAQSRVYLGCADSSIQELDIKENHKTEIRPPTNSWRMLNKPITSVLVYKDWIYCAGSNVEGSSIKEWRRRSKPQISIATGRGTNVQAMAVVEDFIYLNCNSSPTIIQIWLRERQQKVSRLSAGSKITCLMTGNDIVLCGTESGLIKGWIPL</sequence>
<accession>A0ACB7VPU4</accession>
<dbReference type="Proteomes" id="UP000827976">
    <property type="component" value="Chromosome 7"/>
</dbReference>
<reference evidence="2" key="1">
    <citation type="journal article" date="2022" name="Nat. Commun.">
        <title>Chromosome evolution and the genetic basis of agronomically important traits in greater yam.</title>
        <authorList>
            <person name="Bredeson J.V."/>
            <person name="Lyons J.B."/>
            <person name="Oniyinde I.O."/>
            <person name="Okereke N.R."/>
            <person name="Kolade O."/>
            <person name="Nnabue I."/>
            <person name="Nwadili C.O."/>
            <person name="Hribova E."/>
            <person name="Parker M."/>
            <person name="Nwogha J."/>
            <person name="Shu S."/>
            <person name="Carlson J."/>
            <person name="Kariba R."/>
            <person name="Muthemba S."/>
            <person name="Knop K."/>
            <person name="Barton G.J."/>
            <person name="Sherwood A.V."/>
            <person name="Lopez-Montes A."/>
            <person name="Asiedu R."/>
            <person name="Jamnadass R."/>
            <person name="Muchugi A."/>
            <person name="Goodstein D."/>
            <person name="Egesi C.N."/>
            <person name="Featherston J."/>
            <person name="Asfaw A."/>
            <person name="Simpson G.G."/>
            <person name="Dolezel J."/>
            <person name="Hendre P.S."/>
            <person name="Van Deynze A."/>
            <person name="Kumar P.L."/>
            <person name="Obidiegwu J.E."/>
            <person name="Bhattacharjee R."/>
            <person name="Rokhsar D.S."/>
        </authorList>
    </citation>
    <scope>NUCLEOTIDE SEQUENCE [LARGE SCALE GENOMIC DNA]</scope>
    <source>
        <strain evidence="2">cv. TDa95/00328</strain>
    </source>
</reference>